<keyword evidence="1" id="KW-0862">Zinc</keyword>
<accession>A0A286UVW8</accession>
<proteinExistence type="predicted"/>
<dbReference type="PANTHER" id="PTHR21540">
    <property type="entry name" value="RING FINGER AND SWIM DOMAIN-CONTAINING PROTEIN 2"/>
    <property type="match status" value="1"/>
</dbReference>
<sequence length="342" mass="38439">MPPGRKRKVEQVDTEGYEDPGCSRQQHECSTHSTPKTGSASVPKPDASSSKRKGKRKASTIQESEAEKPRNKRVRKNNDLDTPVQEKRAAMFKRACPKNISERVARVRKQRFFMIDRKREGKELREEFSVLGSTGNVYTVVIDKLPGCDCPDARKGNHCKHILFIFLKVLQVPESSNIWYQKALLTSELGEIFQNAPTAPNAMADPRVRDAFARATGKMPDTQDLSSQSTKKRIPGEDDDCPICYEGLFGVSEGDLTWCETCGNSIHNPCFQQWARTKGSDLTCVFCRAKWSTPGSSGKSTLKEGYINLSNAAGISNVRDTSTYYRRGRGYQGHYQDYEFDD</sequence>
<organism evidence="5 6">
    <name type="scientific">Pyrrhoderma noxium</name>
    <dbReference type="NCBI Taxonomy" id="2282107"/>
    <lineage>
        <taxon>Eukaryota</taxon>
        <taxon>Fungi</taxon>
        <taxon>Dikarya</taxon>
        <taxon>Basidiomycota</taxon>
        <taxon>Agaricomycotina</taxon>
        <taxon>Agaricomycetes</taxon>
        <taxon>Hymenochaetales</taxon>
        <taxon>Hymenochaetaceae</taxon>
        <taxon>Pyrrhoderma</taxon>
    </lineage>
</organism>
<dbReference type="InterPro" id="IPR001841">
    <property type="entry name" value="Znf_RING"/>
</dbReference>
<keyword evidence="6" id="KW-1185">Reference proteome</keyword>
<dbReference type="Gene3D" id="3.30.40.10">
    <property type="entry name" value="Zinc/RING finger domain, C3HC4 (zinc finger)"/>
    <property type="match status" value="1"/>
</dbReference>
<name>A0A286UVW8_9AGAM</name>
<evidence type="ECO:0000256" key="1">
    <source>
        <dbReference type="PROSITE-ProRule" id="PRU00175"/>
    </source>
</evidence>
<feature type="domain" description="SWIM-type" evidence="4">
    <location>
        <begin position="138"/>
        <end position="170"/>
    </location>
</feature>
<dbReference type="InterPro" id="IPR013083">
    <property type="entry name" value="Znf_RING/FYVE/PHD"/>
</dbReference>
<gene>
    <name evidence="5" type="ORF">PNOK_0081400</name>
</gene>
<dbReference type="CDD" id="cd16494">
    <property type="entry name" value="RING-CH-C4HC3_ZSWM2"/>
    <property type="match status" value="1"/>
</dbReference>
<dbReference type="GO" id="GO:0061630">
    <property type="term" value="F:ubiquitin protein ligase activity"/>
    <property type="evidence" value="ECO:0007669"/>
    <property type="project" value="InterPro"/>
</dbReference>
<feature type="compositionally biased region" description="Basic and acidic residues" evidence="2">
    <location>
        <begin position="76"/>
        <end position="88"/>
    </location>
</feature>
<evidence type="ECO:0000259" key="4">
    <source>
        <dbReference type="PROSITE" id="PS50966"/>
    </source>
</evidence>
<dbReference type="InterPro" id="IPR007527">
    <property type="entry name" value="Znf_SWIM"/>
</dbReference>
<dbReference type="PANTHER" id="PTHR21540:SF0">
    <property type="entry name" value="PHD FAMILY PROTEIN"/>
    <property type="match status" value="1"/>
</dbReference>
<dbReference type="PROSITE" id="PS50089">
    <property type="entry name" value="ZF_RING_2"/>
    <property type="match status" value="1"/>
</dbReference>
<evidence type="ECO:0000313" key="6">
    <source>
        <dbReference type="Proteomes" id="UP000217199"/>
    </source>
</evidence>
<dbReference type="OrthoDB" id="2122982at2759"/>
<dbReference type="AlphaFoldDB" id="A0A286UVW8"/>
<dbReference type="EMBL" id="NBII01000001">
    <property type="protein sequence ID" value="PAV23746.1"/>
    <property type="molecule type" value="Genomic_DNA"/>
</dbReference>
<keyword evidence="1" id="KW-0479">Metal-binding</keyword>
<evidence type="ECO:0000256" key="2">
    <source>
        <dbReference type="SAM" id="MobiDB-lite"/>
    </source>
</evidence>
<feature type="compositionally biased region" description="Polar residues" evidence="2">
    <location>
        <begin position="31"/>
        <end position="40"/>
    </location>
</feature>
<evidence type="ECO:0000259" key="3">
    <source>
        <dbReference type="PROSITE" id="PS50089"/>
    </source>
</evidence>
<feature type="region of interest" description="Disordered" evidence="2">
    <location>
        <begin position="1"/>
        <end position="88"/>
    </location>
</feature>
<dbReference type="PROSITE" id="PS50966">
    <property type="entry name" value="ZF_SWIM"/>
    <property type="match status" value="1"/>
</dbReference>
<dbReference type="InterPro" id="IPR039903">
    <property type="entry name" value="Zswim2"/>
</dbReference>
<feature type="domain" description="RING-type" evidence="3">
    <location>
        <begin position="241"/>
        <end position="288"/>
    </location>
</feature>
<dbReference type="Proteomes" id="UP000217199">
    <property type="component" value="Unassembled WGS sequence"/>
</dbReference>
<evidence type="ECO:0000313" key="5">
    <source>
        <dbReference type="EMBL" id="PAV23746.1"/>
    </source>
</evidence>
<reference evidence="5 6" key="1">
    <citation type="journal article" date="2017" name="Mol. Ecol.">
        <title>Comparative and population genomic landscape of Phellinus noxius: A hypervariable fungus causing root rot in trees.</title>
        <authorList>
            <person name="Chung C.L."/>
            <person name="Lee T.J."/>
            <person name="Akiba M."/>
            <person name="Lee H.H."/>
            <person name="Kuo T.H."/>
            <person name="Liu D."/>
            <person name="Ke H.M."/>
            <person name="Yokoi T."/>
            <person name="Roa M.B."/>
            <person name="Lu M.J."/>
            <person name="Chang Y.Y."/>
            <person name="Ann P.J."/>
            <person name="Tsai J.N."/>
            <person name="Chen C.Y."/>
            <person name="Tzean S.S."/>
            <person name="Ota Y."/>
            <person name="Hattori T."/>
            <person name="Sahashi N."/>
            <person name="Liou R.F."/>
            <person name="Kikuchi T."/>
            <person name="Tsai I.J."/>
        </authorList>
    </citation>
    <scope>NUCLEOTIDE SEQUENCE [LARGE SCALE GENOMIC DNA]</scope>
    <source>
        <strain evidence="5 6">FFPRI411160</strain>
    </source>
</reference>
<dbReference type="GO" id="GO:0008270">
    <property type="term" value="F:zinc ion binding"/>
    <property type="evidence" value="ECO:0007669"/>
    <property type="project" value="UniProtKB-KW"/>
</dbReference>
<comment type="caution">
    <text evidence="5">The sequence shown here is derived from an EMBL/GenBank/DDBJ whole genome shotgun (WGS) entry which is preliminary data.</text>
</comment>
<dbReference type="InParanoid" id="A0A286UVW8"/>
<dbReference type="STRING" id="2282107.A0A286UVW8"/>
<keyword evidence="1" id="KW-0863">Zinc-finger</keyword>
<protein>
    <submittedName>
        <fullName evidence="5">Zinc RING-type</fullName>
    </submittedName>
</protein>
<dbReference type="SUPFAM" id="SSF57850">
    <property type="entry name" value="RING/U-box"/>
    <property type="match status" value="1"/>
</dbReference>